<sequence>MIIPRKSKFGNQVEIKKPDTETILKVFSRSQGGKYATALCTLLEGSIESFEGASIDLPTLKALPLVSAEFIAIEAFKLYGLPTKLEGVYQCPRCDFQIIHEEKPDFDNRPDLKEFETIFDNPEESYESEFFKLVLDEENHVVIKVKKSKNDEEETEVATLSEFTFSDITLGTMMEIENDTTLKDSSAHLKKAYYKHLVDVNGSTTEDIDLDSLKARYGYMIMNFPEVGDFFAISEGMRRFGLQPYVPMCCSNCKKEWEQTVDFASFFVYALRSSQFKNKGKSIGTKTRIR</sequence>
<evidence type="ECO:0000313" key="2">
    <source>
        <dbReference type="Proteomes" id="UP000259602"/>
    </source>
</evidence>
<protein>
    <submittedName>
        <fullName evidence="1">Uncharacterized protein</fullName>
    </submittedName>
</protein>
<reference evidence="1 2" key="1">
    <citation type="journal article" date="2018" name="Sci. Rep.">
        <title>Characterization of LE3 and LE4, the only lytic phages known to infect the spirochete Leptospira.</title>
        <authorList>
            <person name="Schiettekatte O."/>
            <person name="Vincent A.T."/>
            <person name="Malosse C."/>
            <person name="Lechat P."/>
            <person name="Chamot-Rooke J."/>
            <person name="Veyrier F.J."/>
            <person name="Picardeau M."/>
            <person name="Bourhy P."/>
        </authorList>
    </citation>
    <scope>NUCLEOTIDE SEQUENCE [LARGE SCALE GENOMIC DNA]</scope>
</reference>
<dbReference type="KEGG" id="vg:55605499"/>
<name>A0A343LE49_9CAUD</name>
<dbReference type="GeneID" id="55605499"/>
<evidence type="ECO:0000313" key="1">
    <source>
        <dbReference type="EMBL" id="ATN94959.1"/>
    </source>
</evidence>
<keyword evidence="2" id="KW-1185">Reference proteome</keyword>
<dbReference type="Proteomes" id="UP000259602">
    <property type="component" value="Segment"/>
</dbReference>
<proteinExistence type="predicted"/>
<accession>A0A343LE49</accession>
<organism evidence="1 2">
    <name type="scientific">Leptospira phage LE3</name>
    <dbReference type="NCBI Taxonomy" id="2041382"/>
    <lineage>
        <taxon>Viruses</taxon>
        <taxon>Duplodnaviria</taxon>
        <taxon>Heunggongvirae</taxon>
        <taxon>Uroviricota</taxon>
        <taxon>Caudoviricetes</taxon>
        <taxon>Nylescharonvirus</taxon>
        <taxon>Nylescharonvirus LE3</taxon>
    </lineage>
</organism>
<dbReference type="EMBL" id="MF974396">
    <property type="protein sequence ID" value="ATN94959.1"/>
    <property type="molecule type" value="Genomic_DNA"/>
</dbReference>
<dbReference type="RefSeq" id="YP_009835427.1">
    <property type="nucleotide sequence ID" value="NC_048678.1"/>
</dbReference>